<feature type="transmembrane region" description="Helical" evidence="14">
    <location>
        <begin position="131"/>
        <end position="152"/>
    </location>
</feature>
<evidence type="ECO:0000256" key="7">
    <source>
        <dbReference type="ARBA" id="ARBA00023136"/>
    </source>
</evidence>
<comment type="similarity">
    <text evidence="3">Belongs to the CD36 family.</text>
</comment>
<feature type="compositionally biased region" description="Acidic residues" evidence="13">
    <location>
        <begin position="17"/>
        <end position="40"/>
    </location>
</feature>
<feature type="compositionally biased region" description="Basic and acidic residues" evidence="13">
    <location>
        <begin position="41"/>
        <end position="50"/>
    </location>
</feature>
<dbReference type="PANTHER" id="PTHR11923:SF110">
    <property type="entry name" value="SCAVENGER RECEPTOR CLASS B MEMBER 1"/>
    <property type="match status" value="1"/>
</dbReference>
<dbReference type="PRINTS" id="PR01609">
    <property type="entry name" value="CD36FAMILY"/>
</dbReference>
<evidence type="ECO:0000313" key="16">
    <source>
        <dbReference type="Proteomes" id="UP001286313"/>
    </source>
</evidence>
<evidence type="ECO:0000256" key="8">
    <source>
        <dbReference type="ARBA" id="ARBA00023157"/>
    </source>
</evidence>
<evidence type="ECO:0000256" key="6">
    <source>
        <dbReference type="ARBA" id="ARBA00022989"/>
    </source>
</evidence>
<comment type="subcellular location">
    <subcellularLocation>
        <location evidence="2">Cell membrane</location>
        <topology evidence="2">Multi-pass membrane protein</topology>
    </subcellularLocation>
    <subcellularLocation>
        <location evidence="1">Membrane</location>
        <location evidence="1">Caveola</location>
        <topology evidence="1">Multi-pass membrane protein</topology>
    </subcellularLocation>
</comment>
<dbReference type="GO" id="GO:0005044">
    <property type="term" value="F:scavenger receptor activity"/>
    <property type="evidence" value="ECO:0007669"/>
    <property type="project" value="TreeGrafter"/>
</dbReference>
<keyword evidence="8" id="KW-1015">Disulfide bond</keyword>
<protein>
    <recommendedName>
        <fullName evidence="11">Scavenger receptor class B member 1</fullName>
    </recommendedName>
    <alternativeName>
        <fullName evidence="12">SR-BI</fullName>
    </alternativeName>
</protein>
<keyword evidence="7 14" id="KW-0472">Membrane</keyword>
<evidence type="ECO:0000256" key="14">
    <source>
        <dbReference type="SAM" id="Phobius"/>
    </source>
</evidence>
<dbReference type="Proteomes" id="UP001286313">
    <property type="component" value="Unassembled WGS sequence"/>
</dbReference>
<evidence type="ECO:0000256" key="9">
    <source>
        <dbReference type="ARBA" id="ARBA00023170"/>
    </source>
</evidence>
<keyword evidence="9" id="KW-0675">Receptor</keyword>
<dbReference type="EMBL" id="JAWQEG010000473">
    <property type="protein sequence ID" value="KAK3889607.1"/>
    <property type="molecule type" value="Genomic_DNA"/>
</dbReference>
<evidence type="ECO:0000256" key="2">
    <source>
        <dbReference type="ARBA" id="ARBA00004651"/>
    </source>
</evidence>
<evidence type="ECO:0000256" key="11">
    <source>
        <dbReference type="ARBA" id="ARBA00040821"/>
    </source>
</evidence>
<gene>
    <name evidence="15" type="ORF">Pcinc_006397</name>
</gene>
<dbReference type="Pfam" id="PF01130">
    <property type="entry name" value="CD36"/>
    <property type="match status" value="1"/>
</dbReference>
<evidence type="ECO:0000256" key="1">
    <source>
        <dbReference type="ARBA" id="ARBA00004189"/>
    </source>
</evidence>
<evidence type="ECO:0000256" key="12">
    <source>
        <dbReference type="ARBA" id="ARBA00042244"/>
    </source>
</evidence>
<dbReference type="AlphaFoldDB" id="A0AAE1GD49"/>
<sequence>METLEDWSGRKFRAEFDNDGDEKEEEYSDYSEYSMSEDVDERGTCTPEKKEIKEESKMTKEEELAAGIRKEQVNCCVWMHDGRQQMNRKRHTHSNKYEERRNLLLGEYLSEDELLKPRRNCCSRYCICCKWWCLLGMMLVSLGALMLVLLWGDDTLEAGVYKSLTLAEGSNKDHVWRTGQLETLYTVRVFNLTNPKQFMKGARPRVHEVGPYVYTLRETKENVVYKEDGKVVEYQGRPTYVFQPHLSSGREEDVVITVNIPFVNAADMVKDKGAMRTVLQMVKKMYGFDTLRRLTVGELLWGHKSRVLDWARTVQEVPYPHQQFGILMGLNDTLQKPYLMHTGKGDPSKMNKILAWNHHETLDFWYGDTCNMIRGTDASGFGPKVSKNKTLYIFDGRLCRALPLVYSSTVTNNGLEAYRFVHPDDIFTYNGANRENRCYCGPQGCPPRGVLDMKPCLFGASVGFSFPHFYKGDPKLRHLVLGLSTPYPTMTLPQHPPLCCLSSAPPRSASNLPSHCDGRVEKNVTDRTVHLQDPHCLLTNTPSRPTFTAACL</sequence>
<evidence type="ECO:0000313" key="15">
    <source>
        <dbReference type="EMBL" id="KAK3889607.1"/>
    </source>
</evidence>
<evidence type="ECO:0000256" key="13">
    <source>
        <dbReference type="SAM" id="MobiDB-lite"/>
    </source>
</evidence>
<evidence type="ECO:0000256" key="5">
    <source>
        <dbReference type="ARBA" id="ARBA00022692"/>
    </source>
</evidence>
<keyword evidence="6 14" id="KW-1133">Transmembrane helix</keyword>
<comment type="caution">
    <text evidence="15">The sequence shown here is derived from an EMBL/GenBank/DDBJ whole genome shotgun (WGS) entry which is preliminary data.</text>
</comment>
<reference evidence="15" key="1">
    <citation type="submission" date="2023-10" db="EMBL/GenBank/DDBJ databases">
        <title>Genome assemblies of two species of porcelain crab, Petrolisthes cinctipes and Petrolisthes manimaculis (Anomura: Porcellanidae).</title>
        <authorList>
            <person name="Angst P."/>
        </authorList>
    </citation>
    <scope>NUCLEOTIDE SEQUENCE</scope>
    <source>
        <strain evidence="15">PB745_01</strain>
        <tissue evidence="15">Gill</tissue>
    </source>
</reference>
<evidence type="ECO:0000256" key="3">
    <source>
        <dbReference type="ARBA" id="ARBA00010532"/>
    </source>
</evidence>
<dbReference type="InterPro" id="IPR002159">
    <property type="entry name" value="CD36_fam"/>
</dbReference>
<keyword evidence="10" id="KW-0325">Glycoprotein</keyword>
<dbReference type="PANTHER" id="PTHR11923">
    <property type="entry name" value="SCAVENGER RECEPTOR CLASS B TYPE-1 SR-B1"/>
    <property type="match status" value="1"/>
</dbReference>
<feature type="region of interest" description="Disordered" evidence="13">
    <location>
        <begin position="14"/>
        <end position="50"/>
    </location>
</feature>
<name>A0AAE1GD49_PETCI</name>
<dbReference type="GO" id="GO:0005737">
    <property type="term" value="C:cytoplasm"/>
    <property type="evidence" value="ECO:0007669"/>
    <property type="project" value="TreeGrafter"/>
</dbReference>
<keyword evidence="5 14" id="KW-0812">Transmembrane</keyword>
<organism evidence="15 16">
    <name type="scientific">Petrolisthes cinctipes</name>
    <name type="common">Flat porcelain crab</name>
    <dbReference type="NCBI Taxonomy" id="88211"/>
    <lineage>
        <taxon>Eukaryota</taxon>
        <taxon>Metazoa</taxon>
        <taxon>Ecdysozoa</taxon>
        <taxon>Arthropoda</taxon>
        <taxon>Crustacea</taxon>
        <taxon>Multicrustacea</taxon>
        <taxon>Malacostraca</taxon>
        <taxon>Eumalacostraca</taxon>
        <taxon>Eucarida</taxon>
        <taxon>Decapoda</taxon>
        <taxon>Pleocyemata</taxon>
        <taxon>Anomura</taxon>
        <taxon>Galatheoidea</taxon>
        <taxon>Porcellanidae</taxon>
        <taxon>Petrolisthes</taxon>
    </lineage>
</organism>
<proteinExistence type="inferred from homology"/>
<dbReference type="GO" id="GO:0005901">
    <property type="term" value="C:caveola"/>
    <property type="evidence" value="ECO:0007669"/>
    <property type="project" value="UniProtKB-SubCell"/>
</dbReference>
<keyword evidence="16" id="KW-1185">Reference proteome</keyword>
<evidence type="ECO:0000256" key="4">
    <source>
        <dbReference type="ARBA" id="ARBA00022475"/>
    </source>
</evidence>
<evidence type="ECO:0000256" key="10">
    <source>
        <dbReference type="ARBA" id="ARBA00023180"/>
    </source>
</evidence>
<accession>A0AAE1GD49</accession>
<keyword evidence="4" id="KW-1003">Cell membrane</keyword>